<reference evidence="3 4" key="1">
    <citation type="submission" date="2007-07" db="EMBL/GenBank/DDBJ databases">
        <title>Complete sequence of chromosome of Xanthobacter autotrophicus Py2.</title>
        <authorList>
            <consortium name="US DOE Joint Genome Institute"/>
            <person name="Copeland A."/>
            <person name="Lucas S."/>
            <person name="Lapidus A."/>
            <person name="Barry K."/>
            <person name="Glavina del Rio T."/>
            <person name="Hammon N."/>
            <person name="Israni S."/>
            <person name="Dalin E."/>
            <person name="Tice H."/>
            <person name="Pitluck S."/>
            <person name="Sims D."/>
            <person name="Brettin T."/>
            <person name="Bruce D."/>
            <person name="Detter J.C."/>
            <person name="Han C."/>
            <person name="Tapia R."/>
            <person name="Brainard J."/>
            <person name="Schmutz J."/>
            <person name="Larimer F."/>
            <person name="Land M."/>
            <person name="Hauser L."/>
            <person name="Kyrpides N."/>
            <person name="Kim E."/>
            <person name="Ensigns S.A."/>
            <person name="Richardson P."/>
        </authorList>
    </citation>
    <scope>NUCLEOTIDE SEQUENCE [LARGE SCALE GENOMIC DNA]</scope>
    <source>
        <strain evidence="4">ATCC BAA-1158 / Py2</strain>
    </source>
</reference>
<keyword evidence="4" id="KW-1185">Reference proteome</keyword>
<feature type="region of interest" description="Disordered" evidence="1">
    <location>
        <begin position="110"/>
        <end position="135"/>
    </location>
</feature>
<dbReference type="STRING" id="78245.Xaut_1453"/>
<feature type="chain" id="PRO_5002710977" evidence="2">
    <location>
        <begin position="31"/>
        <end position="167"/>
    </location>
</feature>
<evidence type="ECO:0000313" key="3">
    <source>
        <dbReference type="EMBL" id="ABS66701.1"/>
    </source>
</evidence>
<dbReference type="HOGENOM" id="CLU_1593905_0_0_5"/>
<keyword evidence="2" id="KW-0732">Signal</keyword>
<evidence type="ECO:0000313" key="4">
    <source>
        <dbReference type="Proteomes" id="UP000002417"/>
    </source>
</evidence>
<gene>
    <name evidence="3" type="ordered locus">Xaut_1453</name>
</gene>
<dbReference type="Proteomes" id="UP000002417">
    <property type="component" value="Chromosome"/>
</dbReference>
<dbReference type="OrthoDB" id="7870871at2"/>
<dbReference type="AlphaFoldDB" id="A7IFA8"/>
<evidence type="ECO:0000256" key="2">
    <source>
        <dbReference type="SAM" id="SignalP"/>
    </source>
</evidence>
<name>A7IFA8_XANP2</name>
<dbReference type="eggNOG" id="ENOG5032YD6">
    <property type="taxonomic scope" value="Bacteria"/>
</dbReference>
<feature type="signal peptide" evidence="2">
    <location>
        <begin position="1"/>
        <end position="30"/>
    </location>
</feature>
<proteinExistence type="predicted"/>
<feature type="compositionally biased region" description="Pro residues" evidence="1">
    <location>
        <begin position="113"/>
        <end position="130"/>
    </location>
</feature>
<dbReference type="EMBL" id="CP000781">
    <property type="protein sequence ID" value="ABS66701.1"/>
    <property type="molecule type" value="Genomic_DNA"/>
</dbReference>
<accession>A7IFA8</accession>
<dbReference type="KEGG" id="xau:Xaut_1453"/>
<organism evidence="3 4">
    <name type="scientific">Xanthobacter autotrophicus (strain ATCC BAA-1158 / Py2)</name>
    <dbReference type="NCBI Taxonomy" id="78245"/>
    <lineage>
        <taxon>Bacteria</taxon>
        <taxon>Pseudomonadati</taxon>
        <taxon>Pseudomonadota</taxon>
        <taxon>Alphaproteobacteria</taxon>
        <taxon>Hyphomicrobiales</taxon>
        <taxon>Xanthobacteraceae</taxon>
        <taxon>Xanthobacter</taxon>
    </lineage>
</organism>
<protein>
    <submittedName>
        <fullName evidence="3">Uncharacterized protein</fullName>
    </submittedName>
</protein>
<sequence length="167" mass="17523">MTRSTADLRLVTLCALVVAPLAATPAMAQAAPQGTAQAAPSAETSAPRFAFAPVEGGALKLDRETGNVSLCAKRPSGFTCEAVPDTRDAYEAEIARLRAEVDTLRRAAAVSPQPLPPQPGTPATPVPPGAAPNATDLDQAFAYAERFYRRLKGLIDELRAPTGEERL</sequence>
<evidence type="ECO:0000256" key="1">
    <source>
        <dbReference type="SAM" id="MobiDB-lite"/>
    </source>
</evidence>